<name>A0A654TB89_MYCTX</name>
<protein>
    <submittedName>
        <fullName evidence="3">Uncharacterized protein</fullName>
    </submittedName>
</protein>
<dbReference type="EMBL" id="CFOE01000394">
    <property type="protein sequence ID" value="CFE41057.1"/>
    <property type="molecule type" value="Genomic_DNA"/>
</dbReference>
<organism evidence="3 4">
    <name type="scientific">Mycobacterium tuberculosis</name>
    <dbReference type="NCBI Taxonomy" id="1773"/>
    <lineage>
        <taxon>Bacteria</taxon>
        <taxon>Bacillati</taxon>
        <taxon>Actinomycetota</taxon>
        <taxon>Actinomycetes</taxon>
        <taxon>Mycobacteriales</taxon>
        <taxon>Mycobacteriaceae</taxon>
        <taxon>Mycobacterium</taxon>
        <taxon>Mycobacterium tuberculosis complex</taxon>
    </lineage>
</organism>
<evidence type="ECO:0000256" key="2">
    <source>
        <dbReference type="SAM" id="SignalP"/>
    </source>
</evidence>
<evidence type="ECO:0000256" key="1">
    <source>
        <dbReference type="SAM" id="MobiDB-lite"/>
    </source>
</evidence>
<dbReference type="Proteomes" id="UP000048289">
    <property type="component" value="Unassembled WGS sequence"/>
</dbReference>
<feature type="region of interest" description="Disordered" evidence="1">
    <location>
        <begin position="70"/>
        <end position="97"/>
    </location>
</feature>
<evidence type="ECO:0000313" key="4">
    <source>
        <dbReference type="Proteomes" id="UP000048289"/>
    </source>
</evidence>
<proteinExistence type="predicted"/>
<dbReference type="AlphaFoldDB" id="A0A654TB89"/>
<keyword evidence="2" id="KW-0732">Signal</keyword>
<evidence type="ECO:0000313" key="3">
    <source>
        <dbReference type="EMBL" id="CFE41057.1"/>
    </source>
</evidence>
<sequence>MSHGCTPAPSGLALSSSFIQALAAGTSSSTVATSSSTRPISLALAGLNRVPCASTLTNAFWMPNIRTVRVTPPPPGSRPSVTSGRPSWLPLTSAAIR</sequence>
<accession>A0A654TB89</accession>
<gene>
    <name evidence="3" type="ORF">ERS007681_02747</name>
</gene>
<feature type="signal peptide" evidence="2">
    <location>
        <begin position="1"/>
        <end position="23"/>
    </location>
</feature>
<feature type="chain" id="PRO_5024979063" evidence="2">
    <location>
        <begin position="24"/>
        <end position="97"/>
    </location>
</feature>
<reference evidence="3 4" key="1">
    <citation type="submission" date="2015-03" db="EMBL/GenBank/DDBJ databases">
        <authorList>
            <consortium name="Pathogen Informatics"/>
        </authorList>
    </citation>
    <scope>NUCLEOTIDE SEQUENCE [LARGE SCALE GENOMIC DNA]</scope>
    <source>
        <strain evidence="3 4">G09901357</strain>
    </source>
</reference>